<comment type="similarity">
    <text evidence="2">Belongs to the cystatin family.</text>
</comment>
<dbReference type="GO" id="GO:0004869">
    <property type="term" value="F:cysteine-type endopeptidase inhibitor activity"/>
    <property type="evidence" value="ECO:0007669"/>
    <property type="project" value="UniProtKB-KW"/>
</dbReference>
<evidence type="ECO:0000256" key="1">
    <source>
        <dbReference type="ARBA" id="ARBA00004496"/>
    </source>
</evidence>
<dbReference type="SUPFAM" id="SSF54403">
    <property type="entry name" value="Cystatin/monellin"/>
    <property type="match status" value="1"/>
</dbReference>
<dbReference type="PANTHER" id="PTHR11414:SF21">
    <property type="entry name" value="CYSTATIN 14A, TANDEM DUPLICATE 1-RELATED"/>
    <property type="match status" value="1"/>
</dbReference>
<dbReference type="PANTHER" id="PTHR11414">
    <property type="entry name" value="CYSTATIN FAMILY MEMBER"/>
    <property type="match status" value="1"/>
</dbReference>
<dbReference type="Gene3D" id="3.10.450.10">
    <property type="match status" value="1"/>
</dbReference>
<evidence type="ECO:0000256" key="2">
    <source>
        <dbReference type="ARBA" id="ARBA00009403"/>
    </source>
</evidence>
<evidence type="ECO:0000256" key="5">
    <source>
        <dbReference type="ARBA" id="ARBA00022704"/>
    </source>
</evidence>
<accession>A0A0V1L4U6</accession>
<reference evidence="7 8" key="1">
    <citation type="submission" date="2015-05" db="EMBL/GenBank/DDBJ databases">
        <title>Evolution of Trichinella species and genotypes.</title>
        <authorList>
            <person name="Korhonen P.K."/>
            <person name="Edoardo P."/>
            <person name="Giuseppe L.R."/>
            <person name="Gasser R.B."/>
        </authorList>
    </citation>
    <scope>NUCLEOTIDE SEQUENCE [LARGE SCALE GENOMIC DNA]</scope>
    <source>
        <strain evidence="7">ISS10</strain>
    </source>
</reference>
<dbReference type="AlphaFoldDB" id="A0A0V1L4U6"/>
<keyword evidence="3" id="KW-0963">Cytoplasm</keyword>
<keyword evidence="5" id="KW-0789">Thiol protease inhibitor</keyword>
<dbReference type="STRING" id="6335.A0A0V1L4U6"/>
<evidence type="ECO:0000313" key="8">
    <source>
        <dbReference type="Proteomes" id="UP000054721"/>
    </source>
</evidence>
<comment type="subcellular location">
    <subcellularLocation>
        <location evidence="1">Cytoplasm</location>
    </subcellularLocation>
</comment>
<dbReference type="InterPro" id="IPR046350">
    <property type="entry name" value="Cystatin_sf"/>
</dbReference>
<evidence type="ECO:0000313" key="7">
    <source>
        <dbReference type="EMBL" id="KRZ54470.1"/>
    </source>
</evidence>
<evidence type="ECO:0000259" key="6">
    <source>
        <dbReference type="Pfam" id="PF00031"/>
    </source>
</evidence>
<evidence type="ECO:0000256" key="4">
    <source>
        <dbReference type="ARBA" id="ARBA00022690"/>
    </source>
</evidence>
<dbReference type="Proteomes" id="UP000054721">
    <property type="component" value="Unassembled WGS sequence"/>
</dbReference>
<dbReference type="EMBL" id="JYDW01000137">
    <property type="protein sequence ID" value="KRZ54470.1"/>
    <property type="molecule type" value="Genomic_DNA"/>
</dbReference>
<proteinExistence type="inferred from homology"/>
<dbReference type="InterPro" id="IPR001713">
    <property type="entry name" value="Prot_inh_stefin"/>
</dbReference>
<dbReference type="Pfam" id="PF00031">
    <property type="entry name" value="Cystatin"/>
    <property type="match status" value="1"/>
</dbReference>
<keyword evidence="4" id="KW-0646">Protease inhibitor</keyword>
<dbReference type="InterPro" id="IPR000010">
    <property type="entry name" value="Cystatin_dom"/>
</dbReference>
<protein>
    <submittedName>
        <fullName evidence="7">Cystatin-B</fullName>
    </submittedName>
</protein>
<evidence type="ECO:0000256" key="3">
    <source>
        <dbReference type="ARBA" id="ARBA00022490"/>
    </source>
</evidence>
<dbReference type="FunFam" id="3.10.450.10:FF:000001">
    <property type="entry name" value="Cystatin-A"/>
    <property type="match status" value="1"/>
</dbReference>
<organism evidence="7 8">
    <name type="scientific">Trichinella nativa</name>
    <dbReference type="NCBI Taxonomy" id="6335"/>
    <lineage>
        <taxon>Eukaryota</taxon>
        <taxon>Metazoa</taxon>
        <taxon>Ecdysozoa</taxon>
        <taxon>Nematoda</taxon>
        <taxon>Enoplea</taxon>
        <taxon>Dorylaimia</taxon>
        <taxon>Trichinellida</taxon>
        <taxon>Trichinellidae</taxon>
        <taxon>Trichinella</taxon>
    </lineage>
</organism>
<sequence>MSNICGGVKEEREPTEAETAIALGLKSDVENQLNRKFKHFRPVSIRTQIVAGINYFFKVMVDEDDFIHLRVFKNLQNETQLHGVQHVLSKFFLLCGIPH</sequence>
<dbReference type="PRINTS" id="PR00295">
    <property type="entry name" value="STEFINA"/>
</dbReference>
<dbReference type="OrthoDB" id="2429551at2759"/>
<name>A0A0V1L4U6_9BILA</name>
<comment type="caution">
    <text evidence="7">The sequence shown here is derived from an EMBL/GenBank/DDBJ whole genome shotgun (WGS) entry which is preliminary data.</text>
</comment>
<feature type="domain" description="Cystatin" evidence="6">
    <location>
        <begin position="30"/>
        <end position="78"/>
    </location>
</feature>
<gene>
    <name evidence="7" type="primary">CSTB</name>
    <name evidence="7" type="ORF">T02_11576</name>
</gene>
<dbReference type="GO" id="GO:0005829">
    <property type="term" value="C:cytosol"/>
    <property type="evidence" value="ECO:0007669"/>
    <property type="project" value="TreeGrafter"/>
</dbReference>
<keyword evidence="8" id="KW-1185">Reference proteome</keyword>